<proteinExistence type="predicted"/>
<feature type="signal peptide" evidence="1">
    <location>
        <begin position="1"/>
        <end position="19"/>
    </location>
</feature>
<feature type="chain" id="PRO_5014458611" evidence="1">
    <location>
        <begin position="20"/>
        <end position="51"/>
    </location>
</feature>
<dbReference type="Proteomes" id="UP000235965">
    <property type="component" value="Unassembled WGS sequence"/>
</dbReference>
<organism evidence="2 3">
    <name type="scientific">Cryptotermes secundus</name>
    <dbReference type="NCBI Taxonomy" id="105785"/>
    <lineage>
        <taxon>Eukaryota</taxon>
        <taxon>Metazoa</taxon>
        <taxon>Ecdysozoa</taxon>
        <taxon>Arthropoda</taxon>
        <taxon>Hexapoda</taxon>
        <taxon>Insecta</taxon>
        <taxon>Pterygota</taxon>
        <taxon>Neoptera</taxon>
        <taxon>Polyneoptera</taxon>
        <taxon>Dictyoptera</taxon>
        <taxon>Blattodea</taxon>
        <taxon>Blattoidea</taxon>
        <taxon>Termitoidae</taxon>
        <taxon>Kalotermitidae</taxon>
        <taxon>Cryptotermitinae</taxon>
        <taxon>Cryptotermes</taxon>
    </lineage>
</organism>
<reference evidence="2 3" key="1">
    <citation type="submission" date="2017-12" db="EMBL/GenBank/DDBJ databases">
        <title>Hemimetabolous genomes reveal molecular basis of termite eusociality.</title>
        <authorList>
            <person name="Harrison M.C."/>
            <person name="Jongepier E."/>
            <person name="Robertson H.M."/>
            <person name="Arning N."/>
            <person name="Bitard-Feildel T."/>
            <person name="Chao H."/>
            <person name="Childers C.P."/>
            <person name="Dinh H."/>
            <person name="Doddapaneni H."/>
            <person name="Dugan S."/>
            <person name="Gowin J."/>
            <person name="Greiner C."/>
            <person name="Han Y."/>
            <person name="Hu H."/>
            <person name="Hughes D.S.T."/>
            <person name="Huylmans A.-K."/>
            <person name="Kemena C."/>
            <person name="Kremer L.P.M."/>
            <person name="Lee S.L."/>
            <person name="Lopez-Ezquerra A."/>
            <person name="Mallet L."/>
            <person name="Monroy-Kuhn J.M."/>
            <person name="Moser A."/>
            <person name="Murali S.C."/>
            <person name="Muzny D.M."/>
            <person name="Otani S."/>
            <person name="Piulachs M.-D."/>
            <person name="Poelchau M."/>
            <person name="Qu J."/>
            <person name="Schaub F."/>
            <person name="Wada-Katsumata A."/>
            <person name="Worley K.C."/>
            <person name="Xie Q."/>
            <person name="Ylla G."/>
            <person name="Poulsen M."/>
            <person name="Gibbs R.A."/>
            <person name="Schal C."/>
            <person name="Richards S."/>
            <person name="Belles X."/>
            <person name="Korb J."/>
            <person name="Bornberg-Bauer E."/>
        </authorList>
    </citation>
    <scope>NUCLEOTIDE SEQUENCE [LARGE SCALE GENOMIC DNA]</scope>
    <source>
        <tissue evidence="2">Whole body</tissue>
    </source>
</reference>
<evidence type="ECO:0000313" key="2">
    <source>
        <dbReference type="EMBL" id="PNF43942.1"/>
    </source>
</evidence>
<protein>
    <submittedName>
        <fullName evidence="2">Uncharacterized protein</fullName>
    </submittedName>
</protein>
<evidence type="ECO:0000256" key="1">
    <source>
        <dbReference type="SAM" id="SignalP"/>
    </source>
</evidence>
<sequence>MSMLALLIFILPLVQVSQSTEQCPLLPQWTIENNEVLQDGNITVVGIFNSS</sequence>
<comment type="caution">
    <text evidence="2">The sequence shown here is derived from an EMBL/GenBank/DDBJ whole genome shotgun (WGS) entry which is preliminary data.</text>
</comment>
<evidence type="ECO:0000313" key="3">
    <source>
        <dbReference type="Proteomes" id="UP000235965"/>
    </source>
</evidence>
<keyword evidence="3" id="KW-1185">Reference proteome</keyword>
<dbReference type="EMBL" id="NEVH01000250">
    <property type="protein sequence ID" value="PNF43942.1"/>
    <property type="molecule type" value="Genomic_DNA"/>
</dbReference>
<dbReference type="InParanoid" id="A0A2J7RSY6"/>
<accession>A0A2J7RSY6</accession>
<dbReference type="AlphaFoldDB" id="A0A2J7RSY6"/>
<gene>
    <name evidence="2" type="ORF">B7P43_G02785</name>
</gene>
<keyword evidence="1" id="KW-0732">Signal</keyword>
<name>A0A2J7RSY6_9NEOP</name>